<dbReference type="InterPro" id="IPR000253">
    <property type="entry name" value="FHA_dom"/>
</dbReference>
<feature type="domain" description="FHA" evidence="12">
    <location>
        <begin position="623"/>
        <end position="679"/>
    </location>
</feature>
<dbReference type="InterPro" id="IPR001752">
    <property type="entry name" value="Kinesin_motor_dom"/>
</dbReference>
<dbReference type="SMART" id="SM00240">
    <property type="entry name" value="FHA"/>
    <property type="match status" value="1"/>
</dbReference>
<feature type="domain" description="Kinesin motor" evidence="13">
    <location>
        <begin position="142"/>
        <end position="484"/>
    </location>
</feature>
<evidence type="ECO:0000256" key="2">
    <source>
        <dbReference type="ARBA" id="ARBA00022490"/>
    </source>
</evidence>
<dbReference type="OrthoDB" id="3176171at2759"/>
<evidence type="ECO:0000256" key="7">
    <source>
        <dbReference type="ARBA" id="ARBA00023175"/>
    </source>
</evidence>
<dbReference type="SUPFAM" id="SSF49879">
    <property type="entry name" value="SMAD/FHA domain"/>
    <property type="match status" value="1"/>
</dbReference>
<evidence type="ECO:0000256" key="1">
    <source>
        <dbReference type="ARBA" id="ARBA00004245"/>
    </source>
</evidence>
<dbReference type="Pfam" id="PF00225">
    <property type="entry name" value="Kinesin"/>
    <property type="match status" value="1"/>
</dbReference>
<accession>A0A9R1U256</accession>
<dbReference type="KEGG" id="fas:105267328"/>
<dbReference type="GO" id="GO:0005874">
    <property type="term" value="C:microtubule"/>
    <property type="evidence" value="ECO:0007669"/>
    <property type="project" value="UniProtKB-KW"/>
</dbReference>
<feature type="region of interest" description="Disordered" evidence="11">
    <location>
        <begin position="1031"/>
        <end position="1054"/>
    </location>
</feature>
<dbReference type="PANTHER" id="PTHR47117:SF5">
    <property type="entry name" value="KINESIN-LIKE PROTEIN KIF14"/>
    <property type="match status" value="1"/>
</dbReference>
<evidence type="ECO:0000313" key="14">
    <source>
        <dbReference type="Proteomes" id="UP000694866"/>
    </source>
</evidence>
<dbReference type="GO" id="GO:0007018">
    <property type="term" value="P:microtubule-based movement"/>
    <property type="evidence" value="ECO:0007669"/>
    <property type="project" value="InterPro"/>
</dbReference>
<evidence type="ECO:0000256" key="5">
    <source>
        <dbReference type="ARBA" id="ARBA00022840"/>
    </source>
</evidence>
<dbReference type="Proteomes" id="UP000694866">
    <property type="component" value="Unplaced"/>
</dbReference>
<organism evidence="14 15">
    <name type="scientific">Fopius arisanus</name>
    <dbReference type="NCBI Taxonomy" id="64838"/>
    <lineage>
        <taxon>Eukaryota</taxon>
        <taxon>Metazoa</taxon>
        <taxon>Ecdysozoa</taxon>
        <taxon>Arthropoda</taxon>
        <taxon>Hexapoda</taxon>
        <taxon>Insecta</taxon>
        <taxon>Pterygota</taxon>
        <taxon>Neoptera</taxon>
        <taxon>Endopterygota</taxon>
        <taxon>Hymenoptera</taxon>
        <taxon>Apocrita</taxon>
        <taxon>Ichneumonoidea</taxon>
        <taxon>Braconidae</taxon>
        <taxon>Opiinae</taxon>
        <taxon>Fopius</taxon>
    </lineage>
</organism>
<dbReference type="GeneID" id="105267328"/>
<dbReference type="RefSeq" id="XP_011304411.1">
    <property type="nucleotide sequence ID" value="XM_011306109.1"/>
</dbReference>
<gene>
    <name evidence="15" type="primary">neb</name>
</gene>
<name>A0A9R1U256_9HYME</name>
<dbReference type="CTD" id="4703"/>
<comment type="subcellular location">
    <subcellularLocation>
        <location evidence="1">Cytoplasm</location>
        <location evidence="1">Cytoskeleton</location>
    </subcellularLocation>
</comment>
<feature type="compositionally biased region" description="Polar residues" evidence="11">
    <location>
        <begin position="75"/>
        <end position="88"/>
    </location>
</feature>
<evidence type="ECO:0000259" key="13">
    <source>
        <dbReference type="PROSITE" id="PS50067"/>
    </source>
</evidence>
<proteinExistence type="inferred from homology"/>
<feature type="coiled-coil region" evidence="10">
    <location>
        <begin position="723"/>
        <end position="811"/>
    </location>
</feature>
<dbReference type="PROSITE" id="PS50067">
    <property type="entry name" value="KINESIN_MOTOR_2"/>
    <property type="match status" value="1"/>
</dbReference>
<dbReference type="PANTHER" id="PTHR47117">
    <property type="entry name" value="STAR-RELATED LIPID TRANSFER PROTEIN 9"/>
    <property type="match status" value="1"/>
</dbReference>
<dbReference type="FunFam" id="2.60.200.20:FF:000050">
    <property type="entry name" value="Kinesin-like protein, KLP38B"/>
    <property type="match status" value="1"/>
</dbReference>
<dbReference type="Gene3D" id="3.40.850.10">
    <property type="entry name" value="Kinesin motor domain"/>
    <property type="match status" value="1"/>
</dbReference>
<sequence>MSNQSVKSFSGAIFSTYPNFDEKKTVKISPQSRKNDDEKSASHKESSKKCQKRYFDLAEDLETPPRCPKPRNSSEKTPTFFCTSNRPHQSTPFRTPVRKFFSDSIGQSTPECFGPVHLETPRGKKRDDPLEEMTMCEGETSNLTVGVRVRPMSLRELKDPEARPVVQARGAAVFVESDSCQHSFTYDHCFKSSGDDQERIFQGMVLPLVESAFEGYNVCLFAYGQTGSGKSYSMMGSEVHLTSSSLPQGAGIIPRFCHEIFSRADNENLLTSVEISYFEIYNEKIHDLLSNSSTGRKRTPLKVREHPVFGPYVVDLSQHLVQSYEDLQVWLKVGSSQKATAATEMNEKSSRSHSIFSVVLTQTQKGSPPGSTGEPSRRSKINLVDLAGSERLSQTCASGERLREGVSINKSLLTLGKVIASLAESTSNRKRGFVPYRESILTWLLKESLGGNSKTAMLATVAPSSLHLEETLATLRYACQARSIVNRVRINEDPHDKLIRELKAEVLRLRGVRENYEKQVGPRVRRDVGQSDQEMMDKEREIERLRKQLRQTEEQLKLSQKSWSEKLEEAEQRKDVELNILRRCGIAVEIDFPENIKSPCLVHLAPDPILSGTLLYLIPQGSVSIGRNTQGTSRSSVSPDILLSGPLVSPLHCTIENNDGQLTLRPEENSDTYVNGQIVRNEISLKHGDRLVVGGNHYFKVCNPGDISVQSNSQSVDYEFAHQEILTIQEDKLRKELEESKQKAIKELENAKREIELQLGSQKLNYEMEIKSLGSTLEQQKKALVEVTRMKRELEIEKEMLTREIERNSSEKMPDASRVSPYRSNFLDELEKVLTETSHHPQEHDTRDRITLHEMQLLVREAKERSRDIGLNYEFVQQKLITDNGLRSMIRVRDKLKRLESFWEPLQFLEWMEHLRENDENLTDSPEPWEPLDDSQDPLDTSRISINLTPIKRQLNESLLQLSLNGSLLEVLEDPVVTQRREDMKSCLLQMEIAAKTLGKLCHHEGDDVSGEVNKSLSIVQDILASLKKTLTKNHSKKPPPQDTPGKTVRFDVQ</sequence>
<evidence type="ECO:0000256" key="10">
    <source>
        <dbReference type="SAM" id="Coils"/>
    </source>
</evidence>
<evidence type="ECO:0000313" key="15">
    <source>
        <dbReference type="RefSeq" id="XP_011304411.1"/>
    </source>
</evidence>
<keyword evidence="8" id="KW-0206">Cytoskeleton</keyword>
<keyword evidence="14" id="KW-1185">Reference proteome</keyword>
<keyword evidence="3" id="KW-0493">Microtubule</keyword>
<dbReference type="InterPro" id="IPR008984">
    <property type="entry name" value="SMAD_FHA_dom_sf"/>
</dbReference>
<feature type="coiled-coil region" evidence="10">
    <location>
        <begin position="499"/>
        <end position="573"/>
    </location>
</feature>
<dbReference type="SUPFAM" id="SSF52540">
    <property type="entry name" value="P-loop containing nucleoside triphosphate hydrolases"/>
    <property type="match status" value="1"/>
</dbReference>
<reference evidence="15" key="1">
    <citation type="submission" date="2025-08" db="UniProtKB">
        <authorList>
            <consortium name="RefSeq"/>
        </authorList>
    </citation>
    <scope>IDENTIFICATION</scope>
    <source>
        <strain evidence="15">USDA-PBARC FA_bdor</strain>
        <tissue evidence="15">Whole organism</tissue>
    </source>
</reference>
<evidence type="ECO:0000256" key="11">
    <source>
        <dbReference type="SAM" id="MobiDB-lite"/>
    </source>
</evidence>
<dbReference type="InterPro" id="IPR036961">
    <property type="entry name" value="Kinesin_motor_dom_sf"/>
</dbReference>
<evidence type="ECO:0000259" key="12">
    <source>
        <dbReference type="PROSITE" id="PS50006"/>
    </source>
</evidence>
<dbReference type="PROSITE" id="PS50006">
    <property type="entry name" value="FHA_DOMAIN"/>
    <property type="match status" value="1"/>
</dbReference>
<dbReference type="FunFam" id="3.40.850.10:FF:000042">
    <property type="entry name" value="Kinesin family member 14"/>
    <property type="match status" value="1"/>
</dbReference>
<keyword evidence="6 10" id="KW-0175">Coiled coil</keyword>
<feature type="region of interest" description="Disordered" evidence="11">
    <location>
        <begin position="24"/>
        <end position="88"/>
    </location>
</feature>
<evidence type="ECO:0000256" key="8">
    <source>
        <dbReference type="ARBA" id="ARBA00023212"/>
    </source>
</evidence>
<dbReference type="PRINTS" id="PR00380">
    <property type="entry name" value="KINESINHEAVY"/>
</dbReference>
<protein>
    <submittedName>
        <fullName evidence="15">Kinesin-like protein KIF14</fullName>
    </submittedName>
</protein>
<dbReference type="InterPro" id="IPR019821">
    <property type="entry name" value="Kinesin_motor_CS"/>
</dbReference>
<dbReference type="InterPro" id="IPR027417">
    <property type="entry name" value="P-loop_NTPase"/>
</dbReference>
<evidence type="ECO:0000256" key="9">
    <source>
        <dbReference type="PROSITE-ProRule" id="PRU00283"/>
    </source>
</evidence>
<keyword evidence="7 9" id="KW-0505">Motor protein</keyword>
<feature type="compositionally biased region" description="Basic and acidic residues" evidence="11">
    <location>
        <begin position="33"/>
        <end position="56"/>
    </location>
</feature>
<dbReference type="Gene3D" id="2.60.200.20">
    <property type="match status" value="1"/>
</dbReference>
<evidence type="ECO:0000256" key="3">
    <source>
        <dbReference type="ARBA" id="ARBA00022701"/>
    </source>
</evidence>
<dbReference type="AlphaFoldDB" id="A0A9R1U256"/>
<dbReference type="Pfam" id="PF00498">
    <property type="entry name" value="FHA"/>
    <property type="match status" value="1"/>
</dbReference>
<comment type="similarity">
    <text evidence="9">Belongs to the TRAFAC class myosin-kinesin ATPase superfamily. Kinesin family.</text>
</comment>
<dbReference type="GO" id="GO:0003777">
    <property type="term" value="F:microtubule motor activity"/>
    <property type="evidence" value="ECO:0007669"/>
    <property type="project" value="InterPro"/>
</dbReference>
<evidence type="ECO:0000256" key="4">
    <source>
        <dbReference type="ARBA" id="ARBA00022741"/>
    </source>
</evidence>
<dbReference type="GO" id="GO:0008017">
    <property type="term" value="F:microtubule binding"/>
    <property type="evidence" value="ECO:0007669"/>
    <property type="project" value="InterPro"/>
</dbReference>
<evidence type="ECO:0000256" key="6">
    <source>
        <dbReference type="ARBA" id="ARBA00023054"/>
    </source>
</evidence>
<dbReference type="SMART" id="SM00129">
    <property type="entry name" value="KISc"/>
    <property type="match status" value="1"/>
</dbReference>
<keyword evidence="4 9" id="KW-0547">Nucleotide-binding</keyword>
<dbReference type="GO" id="GO:0005524">
    <property type="term" value="F:ATP binding"/>
    <property type="evidence" value="ECO:0007669"/>
    <property type="project" value="UniProtKB-UniRule"/>
</dbReference>
<dbReference type="PROSITE" id="PS00411">
    <property type="entry name" value="KINESIN_MOTOR_1"/>
    <property type="match status" value="1"/>
</dbReference>
<keyword evidence="2" id="KW-0963">Cytoplasm</keyword>
<keyword evidence="5 9" id="KW-0067">ATP-binding</keyword>
<feature type="binding site" evidence="9">
    <location>
        <begin position="224"/>
        <end position="231"/>
    </location>
    <ligand>
        <name>ATP</name>
        <dbReference type="ChEBI" id="CHEBI:30616"/>
    </ligand>
</feature>